<dbReference type="GO" id="GO:0019957">
    <property type="term" value="F:C-C chemokine binding"/>
    <property type="evidence" value="ECO:0007669"/>
    <property type="project" value="InterPro"/>
</dbReference>
<reference evidence="8" key="1">
    <citation type="journal article" date="2017" name="Front. Cell. Infect. Microbiol.">
        <title>The Distinct Transcriptional Response of the Midgut of Amblyomma sculptum and Amblyomma aureolatum Ticks to Rickettsia rickettsii Correlates to Their Differences in Susceptibility to Infection.</title>
        <authorList>
            <person name="Martins L.A."/>
            <person name="Galletti M.F.B.M."/>
            <person name="Ribeiro J.M."/>
            <person name="Fujita A."/>
            <person name="Costa F.B."/>
            <person name="Labruna M.B."/>
            <person name="Daffre S."/>
            <person name="Fogaca A.C."/>
        </authorList>
    </citation>
    <scope>NUCLEOTIDE SEQUENCE</scope>
</reference>
<dbReference type="Pfam" id="PF19429">
    <property type="entry name" value="EVA_Class_A"/>
    <property type="match status" value="1"/>
</dbReference>
<evidence type="ECO:0000256" key="1">
    <source>
        <dbReference type="ARBA" id="ARBA00004613"/>
    </source>
</evidence>
<evidence type="ECO:0000256" key="4">
    <source>
        <dbReference type="ARBA" id="ARBA00023157"/>
    </source>
</evidence>
<keyword evidence="5 6" id="KW-0325">Glycoprotein</keyword>
<organism evidence="8">
    <name type="scientific">Amblyomma aureolatum</name>
    <dbReference type="NCBI Taxonomy" id="187763"/>
    <lineage>
        <taxon>Eukaryota</taxon>
        <taxon>Metazoa</taxon>
        <taxon>Ecdysozoa</taxon>
        <taxon>Arthropoda</taxon>
        <taxon>Chelicerata</taxon>
        <taxon>Arachnida</taxon>
        <taxon>Acari</taxon>
        <taxon>Parasitiformes</taxon>
        <taxon>Ixodida</taxon>
        <taxon>Ixodoidea</taxon>
        <taxon>Ixodidae</taxon>
        <taxon>Amblyomminae</taxon>
        <taxon>Amblyomma</taxon>
    </lineage>
</organism>
<dbReference type="EMBL" id="GFAC01001123">
    <property type="protein sequence ID" value="JAT98065.1"/>
    <property type="molecule type" value="mRNA"/>
</dbReference>
<accession>A0A1E1XFN1</accession>
<feature type="region of interest" description="Disordered" evidence="7">
    <location>
        <begin position="1"/>
        <end position="75"/>
    </location>
</feature>
<dbReference type="AlphaFoldDB" id="A0A1E1XFN1"/>
<comment type="function">
    <text evidence="6">Salivary chemokine-binding protein which binds to host chemokines.</text>
</comment>
<evidence type="ECO:0000313" key="8">
    <source>
        <dbReference type="EMBL" id="JAT98065.1"/>
    </source>
</evidence>
<feature type="non-terminal residue" evidence="8">
    <location>
        <position position="1"/>
    </location>
</feature>
<keyword evidence="4 6" id="KW-1015">Disulfide bond</keyword>
<keyword evidence="2 6" id="KW-0964">Secreted</keyword>
<sequence>TESASTARKASNTDAAPTKPEDRTSRTITVPTPPASTTTSPTTAPTTEAVTIANTKRTRSPKERTTAPQPGDNEDYGIYIDSHHCEHRVLETGGHFYTTTCKARCGERYHNVRDGSPCLYKLRRSPRLNRGGPKCTMGFCKHGECSSPYIGEVSCQAPKGTSHYHDYDDNIDPGQYYDDVYNSYEDYHGNPNYAGYPYNYDQPNNDPAYSNDYFGHEENYE</sequence>
<evidence type="ECO:0000256" key="6">
    <source>
        <dbReference type="RuleBase" id="RU369006"/>
    </source>
</evidence>
<evidence type="ECO:0000256" key="3">
    <source>
        <dbReference type="ARBA" id="ARBA00022729"/>
    </source>
</evidence>
<proteinExistence type="evidence at transcript level"/>
<dbReference type="Gene3D" id="2.30.130.100">
    <property type="match status" value="1"/>
</dbReference>
<evidence type="ECO:0000256" key="7">
    <source>
        <dbReference type="SAM" id="MobiDB-lite"/>
    </source>
</evidence>
<name>A0A1E1XFN1_9ACAR</name>
<comment type="subcellular location">
    <subcellularLocation>
        <location evidence="1 6">Secreted</location>
    </subcellularLocation>
</comment>
<dbReference type="GO" id="GO:0005576">
    <property type="term" value="C:extracellular region"/>
    <property type="evidence" value="ECO:0007669"/>
    <property type="project" value="UniProtKB-SubCell"/>
</dbReference>
<feature type="compositionally biased region" description="Polar residues" evidence="7">
    <location>
        <begin position="1"/>
        <end position="15"/>
    </location>
</feature>
<protein>
    <recommendedName>
        <fullName evidence="6">Evasin</fullName>
    </recommendedName>
</protein>
<evidence type="ECO:0000256" key="2">
    <source>
        <dbReference type="ARBA" id="ARBA00022525"/>
    </source>
</evidence>
<feature type="compositionally biased region" description="Low complexity" evidence="7">
    <location>
        <begin position="27"/>
        <end position="53"/>
    </location>
</feature>
<dbReference type="InterPro" id="IPR045797">
    <property type="entry name" value="EVA_Class_A"/>
</dbReference>
<keyword evidence="3 6" id="KW-0732">Signal</keyword>
<evidence type="ECO:0000256" key="5">
    <source>
        <dbReference type="ARBA" id="ARBA00023180"/>
    </source>
</evidence>